<evidence type="ECO:0000313" key="6">
    <source>
        <dbReference type="EMBL" id="KKM14324.1"/>
    </source>
</evidence>
<sequence length="557" mass="63276">PGKRVTLADHKKSLIGGGLVAVVAIVGIVGGIYIFSNIDRGGGGTLIVGMKPGYMIDEIDVLTFSFQGQYVIDQVLETLFINNYSEGQPQVISNLAISGIWNDNATEFTCTLRQNIRFHDETSFNATAVKWNFDRNYRLRNEVGHGWEWLFRLPDGRWIVNETQVVDEYTVKFVLNEPFVPFEQLLTNPATSIASPTSTPANSFIDLLTGDLIGTGPFIYDGQELNVALTMSPNPNYWGETPKIDKLILKYYTNATTLWDALLTQDISMLDPYSARGFFINDPDKELERLRSDPNFVIQEIVPPNFRFLDMNNININVTMRKAISYAINYSYMIEEISLNLSASARSPVPDGTLYSNTTAFDVPYYNISMARQILKDVGWPGTAGLAANDNVSAGNEWEILVSNDTPLETYNLTYIPGIKEFNLTSILVQENLKQIGIKVERTGLNYWPGPHLLILGWIMDYADPHNSVYSLFHSESGDNFAQVNDSLLDQWIEEGVQETDPILRRQLYYQIQERLIEELYPSVWTYGKKQIYVYVSTLKGWQPHPFKFFFKTVYFD</sequence>
<dbReference type="Gene3D" id="3.90.76.10">
    <property type="entry name" value="Dipeptide-binding Protein, Domain 1"/>
    <property type="match status" value="1"/>
</dbReference>
<protein>
    <recommendedName>
        <fullName evidence="5">Solute-binding protein family 5 domain-containing protein</fullName>
    </recommendedName>
</protein>
<dbReference type="SUPFAM" id="SSF53850">
    <property type="entry name" value="Periplasmic binding protein-like II"/>
    <property type="match status" value="1"/>
</dbReference>
<keyword evidence="4" id="KW-0812">Transmembrane</keyword>
<accession>A0A0F9I3V1</accession>
<dbReference type="Gene3D" id="3.10.105.10">
    <property type="entry name" value="Dipeptide-binding Protein, Domain 3"/>
    <property type="match status" value="1"/>
</dbReference>
<evidence type="ECO:0000256" key="1">
    <source>
        <dbReference type="ARBA" id="ARBA00005695"/>
    </source>
</evidence>
<evidence type="ECO:0000256" key="2">
    <source>
        <dbReference type="ARBA" id="ARBA00022448"/>
    </source>
</evidence>
<feature type="transmembrane region" description="Helical" evidence="4">
    <location>
        <begin position="14"/>
        <end position="35"/>
    </location>
</feature>
<dbReference type="GO" id="GO:0043190">
    <property type="term" value="C:ATP-binding cassette (ABC) transporter complex"/>
    <property type="evidence" value="ECO:0007669"/>
    <property type="project" value="InterPro"/>
</dbReference>
<dbReference type="PIRSF" id="PIRSF002741">
    <property type="entry name" value="MppA"/>
    <property type="match status" value="1"/>
</dbReference>
<dbReference type="Gene3D" id="3.40.190.10">
    <property type="entry name" value="Periplasmic binding protein-like II"/>
    <property type="match status" value="1"/>
</dbReference>
<dbReference type="Pfam" id="PF00496">
    <property type="entry name" value="SBP_bac_5"/>
    <property type="match status" value="1"/>
</dbReference>
<dbReference type="InterPro" id="IPR000914">
    <property type="entry name" value="SBP_5_dom"/>
</dbReference>
<dbReference type="GO" id="GO:0015833">
    <property type="term" value="P:peptide transport"/>
    <property type="evidence" value="ECO:0007669"/>
    <property type="project" value="TreeGrafter"/>
</dbReference>
<keyword evidence="4" id="KW-0472">Membrane</keyword>
<dbReference type="EMBL" id="LAZR01015172">
    <property type="protein sequence ID" value="KKM14324.1"/>
    <property type="molecule type" value="Genomic_DNA"/>
</dbReference>
<dbReference type="CDD" id="cd00995">
    <property type="entry name" value="PBP2_NikA_DppA_OppA_like"/>
    <property type="match status" value="1"/>
</dbReference>
<dbReference type="InterPro" id="IPR039424">
    <property type="entry name" value="SBP_5"/>
</dbReference>
<gene>
    <name evidence="6" type="ORF">LCGC14_1707260</name>
</gene>
<dbReference type="AlphaFoldDB" id="A0A0F9I3V1"/>
<reference evidence="6" key="1">
    <citation type="journal article" date="2015" name="Nature">
        <title>Complex archaea that bridge the gap between prokaryotes and eukaryotes.</title>
        <authorList>
            <person name="Spang A."/>
            <person name="Saw J.H."/>
            <person name="Jorgensen S.L."/>
            <person name="Zaremba-Niedzwiedzka K."/>
            <person name="Martijn J."/>
            <person name="Lind A.E."/>
            <person name="van Eijk R."/>
            <person name="Schleper C."/>
            <person name="Guy L."/>
            <person name="Ettema T.J."/>
        </authorList>
    </citation>
    <scope>NUCLEOTIDE SEQUENCE</scope>
</reference>
<keyword evidence="3" id="KW-0732">Signal</keyword>
<proteinExistence type="inferred from homology"/>
<dbReference type="GO" id="GO:1904680">
    <property type="term" value="F:peptide transmembrane transporter activity"/>
    <property type="evidence" value="ECO:0007669"/>
    <property type="project" value="TreeGrafter"/>
</dbReference>
<evidence type="ECO:0000256" key="3">
    <source>
        <dbReference type="ARBA" id="ARBA00022729"/>
    </source>
</evidence>
<evidence type="ECO:0000256" key="4">
    <source>
        <dbReference type="SAM" id="Phobius"/>
    </source>
</evidence>
<feature type="non-terminal residue" evidence="6">
    <location>
        <position position="1"/>
    </location>
</feature>
<dbReference type="PANTHER" id="PTHR30290">
    <property type="entry name" value="PERIPLASMIC BINDING COMPONENT OF ABC TRANSPORTER"/>
    <property type="match status" value="1"/>
</dbReference>
<dbReference type="PANTHER" id="PTHR30290:SF9">
    <property type="entry name" value="OLIGOPEPTIDE-BINDING PROTEIN APPA"/>
    <property type="match status" value="1"/>
</dbReference>
<name>A0A0F9I3V1_9ZZZZ</name>
<dbReference type="InterPro" id="IPR030678">
    <property type="entry name" value="Peptide/Ni-bd"/>
</dbReference>
<organism evidence="6">
    <name type="scientific">marine sediment metagenome</name>
    <dbReference type="NCBI Taxonomy" id="412755"/>
    <lineage>
        <taxon>unclassified sequences</taxon>
        <taxon>metagenomes</taxon>
        <taxon>ecological metagenomes</taxon>
    </lineage>
</organism>
<keyword evidence="2" id="KW-0813">Transport</keyword>
<comment type="caution">
    <text evidence="6">The sequence shown here is derived from an EMBL/GenBank/DDBJ whole genome shotgun (WGS) entry which is preliminary data.</text>
</comment>
<keyword evidence="4" id="KW-1133">Transmembrane helix</keyword>
<comment type="similarity">
    <text evidence="1">Belongs to the bacterial solute-binding protein 5 family.</text>
</comment>
<dbReference type="GO" id="GO:0042597">
    <property type="term" value="C:periplasmic space"/>
    <property type="evidence" value="ECO:0007669"/>
    <property type="project" value="UniProtKB-ARBA"/>
</dbReference>
<evidence type="ECO:0000259" key="5">
    <source>
        <dbReference type="Pfam" id="PF00496"/>
    </source>
</evidence>
<feature type="domain" description="Solute-binding protein family 5" evidence="5">
    <location>
        <begin position="91"/>
        <end position="478"/>
    </location>
</feature>